<dbReference type="Proteomes" id="UP000663838">
    <property type="component" value="Unassembled WGS sequence"/>
</dbReference>
<sequence>MNIQFLMSFIIPEKQNSNSLPDDVFSYNQNKFYEFVERWYGNDVAELFSFQAIRNGSHLLHTTVDDILSVLQYESEDIDKLKSLCCFQLSNNRFQVRLGVKLAISNFIELLNVKQEQEKKKKRSSGQHSSVNIDTPISINQTQSQNETIVSSVPSLTSSSNDTNPVGSRLTPTQNKMNEIDHILDIKHRISKWWSGIDNDNLSLEEGTHYSLEINKSINNSYACVLSCQCGIRFKLPFIEAGFFKLSSFYRHLKEKQCVKLLDIANATDSNSANTENQLNSSSKSSSTESKKNETSTCITTKRPRSSSRSVPSKSRELNVKKSRLSSLNNSNVNSSGLEN</sequence>
<name>A0A818LI81_9BILA</name>
<evidence type="ECO:0000313" key="2">
    <source>
        <dbReference type="EMBL" id="CAF3578493.1"/>
    </source>
</evidence>
<protein>
    <submittedName>
        <fullName evidence="2">Uncharacterized protein</fullName>
    </submittedName>
</protein>
<feature type="region of interest" description="Disordered" evidence="1">
    <location>
        <begin position="118"/>
        <end position="137"/>
    </location>
</feature>
<gene>
    <name evidence="2" type="ORF">KIK155_LOCUS19823</name>
    <name evidence="3" type="ORF">TOA249_LOCUS27890</name>
</gene>
<comment type="caution">
    <text evidence="2">The sequence shown here is derived from an EMBL/GenBank/DDBJ whole genome shotgun (WGS) entry which is preliminary data.</text>
</comment>
<evidence type="ECO:0000313" key="4">
    <source>
        <dbReference type="Proteomes" id="UP000663865"/>
    </source>
</evidence>
<dbReference type="AlphaFoldDB" id="A0A818LI81"/>
<feature type="region of interest" description="Disordered" evidence="1">
    <location>
        <begin position="150"/>
        <end position="173"/>
    </location>
</feature>
<proteinExistence type="predicted"/>
<feature type="region of interest" description="Disordered" evidence="1">
    <location>
        <begin position="271"/>
        <end position="340"/>
    </location>
</feature>
<dbReference type="EMBL" id="CAJNYV010003469">
    <property type="protein sequence ID" value="CAF3578493.1"/>
    <property type="molecule type" value="Genomic_DNA"/>
</dbReference>
<feature type="compositionally biased region" description="Polar residues" evidence="1">
    <location>
        <begin position="126"/>
        <end position="137"/>
    </location>
</feature>
<evidence type="ECO:0000313" key="3">
    <source>
        <dbReference type="EMBL" id="CAF4863455.1"/>
    </source>
</evidence>
<reference evidence="2" key="1">
    <citation type="submission" date="2021-02" db="EMBL/GenBank/DDBJ databases">
        <authorList>
            <person name="Nowell W R."/>
        </authorList>
    </citation>
    <scope>NUCLEOTIDE SEQUENCE</scope>
</reference>
<dbReference type="EMBL" id="CAJOBS010003685">
    <property type="protein sequence ID" value="CAF4863455.1"/>
    <property type="molecule type" value="Genomic_DNA"/>
</dbReference>
<dbReference type="Proteomes" id="UP000663865">
    <property type="component" value="Unassembled WGS sequence"/>
</dbReference>
<accession>A0A818LI81</accession>
<feature type="compositionally biased region" description="Low complexity" evidence="1">
    <location>
        <begin position="151"/>
        <end position="160"/>
    </location>
</feature>
<feature type="compositionally biased region" description="Low complexity" evidence="1">
    <location>
        <begin position="325"/>
        <end position="340"/>
    </location>
</feature>
<evidence type="ECO:0000256" key="1">
    <source>
        <dbReference type="SAM" id="MobiDB-lite"/>
    </source>
</evidence>
<organism evidence="2 4">
    <name type="scientific">Rotaria socialis</name>
    <dbReference type="NCBI Taxonomy" id="392032"/>
    <lineage>
        <taxon>Eukaryota</taxon>
        <taxon>Metazoa</taxon>
        <taxon>Spiralia</taxon>
        <taxon>Gnathifera</taxon>
        <taxon>Rotifera</taxon>
        <taxon>Eurotatoria</taxon>
        <taxon>Bdelloidea</taxon>
        <taxon>Philodinida</taxon>
        <taxon>Philodinidae</taxon>
        <taxon>Rotaria</taxon>
    </lineage>
</organism>
<feature type="compositionally biased region" description="Polar residues" evidence="1">
    <location>
        <begin position="161"/>
        <end position="173"/>
    </location>
</feature>